<evidence type="ECO:0000259" key="1">
    <source>
        <dbReference type="Pfam" id="PF03372"/>
    </source>
</evidence>
<dbReference type="Gene3D" id="3.60.10.10">
    <property type="entry name" value="Endonuclease/exonuclease/phosphatase"/>
    <property type="match status" value="1"/>
</dbReference>
<dbReference type="PANTHER" id="PTHR42834">
    <property type="entry name" value="ENDONUCLEASE/EXONUCLEASE/PHOSPHATASE FAMILY PROTEIN (AFU_ORTHOLOGUE AFUA_3G09210)"/>
    <property type="match status" value="1"/>
</dbReference>
<dbReference type="GO" id="GO:0004527">
    <property type="term" value="F:exonuclease activity"/>
    <property type="evidence" value="ECO:0007669"/>
    <property type="project" value="UniProtKB-KW"/>
</dbReference>
<dbReference type="EMBL" id="FXTH01000002">
    <property type="protein sequence ID" value="SMO43393.1"/>
    <property type="molecule type" value="Genomic_DNA"/>
</dbReference>
<keyword evidence="2" id="KW-0540">Nuclease</keyword>
<evidence type="ECO:0000313" key="3">
    <source>
        <dbReference type="Proteomes" id="UP000317593"/>
    </source>
</evidence>
<accession>A0A521B8J4</accession>
<sequence>MKNHPLSSTLWFLIIILILNGCGTPGYQPGDEAPYEEIPPTQEVAPDGILETVTWNIEWYDADDNFQQTKNAVRVMDSLNADLYALQEINSQQALNQLLSPLTGYRGITAEYISQGQKMAFVYNSNTIEVLDSGAIESTDVPPAYQEQWSYYWANGREPLYVSFNYRFENTRIPFYAIVIHGKANYGDNSEEYAEAYRRRQQAAEGLYHYLMDEHAEANIILLGDYNDDVDESLYYYSPGDFAETPYDEFINHPSHFEIITHQLSKEKRSSSINYMDEGNLIDHITMSNELYQMYVAQSAAVYDAPLTYIPNFERTTSDHLPVWAKFDVTQ</sequence>
<gene>
    <name evidence="2" type="ORF">SAMN06265218_102295</name>
</gene>
<name>A0A521B8J4_9BACT</name>
<dbReference type="Proteomes" id="UP000317593">
    <property type="component" value="Unassembled WGS sequence"/>
</dbReference>
<dbReference type="RefSeq" id="WP_185958233.1">
    <property type="nucleotide sequence ID" value="NZ_FXTH01000002.1"/>
</dbReference>
<keyword evidence="2" id="KW-0269">Exonuclease</keyword>
<dbReference type="GO" id="GO:0004519">
    <property type="term" value="F:endonuclease activity"/>
    <property type="evidence" value="ECO:0007669"/>
    <property type="project" value="UniProtKB-KW"/>
</dbReference>
<dbReference type="SUPFAM" id="SSF56219">
    <property type="entry name" value="DNase I-like"/>
    <property type="match status" value="1"/>
</dbReference>
<reference evidence="2 3" key="1">
    <citation type="submission" date="2017-05" db="EMBL/GenBank/DDBJ databases">
        <authorList>
            <person name="Varghese N."/>
            <person name="Submissions S."/>
        </authorList>
    </citation>
    <scope>NUCLEOTIDE SEQUENCE [LARGE SCALE GENOMIC DNA]</scope>
    <source>
        <strain evidence="2 3">DSM 21194</strain>
    </source>
</reference>
<feature type="domain" description="Endonuclease/exonuclease/phosphatase" evidence="1">
    <location>
        <begin position="53"/>
        <end position="289"/>
    </location>
</feature>
<dbReference type="AlphaFoldDB" id="A0A521B8J4"/>
<keyword evidence="3" id="KW-1185">Reference proteome</keyword>
<proteinExistence type="predicted"/>
<evidence type="ECO:0000313" key="2">
    <source>
        <dbReference type="EMBL" id="SMO43393.1"/>
    </source>
</evidence>
<protein>
    <submittedName>
        <fullName evidence="2">Endonuclease/Exonuclease/phosphatase family protein</fullName>
    </submittedName>
</protein>
<dbReference type="Pfam" id="PF03372">
    <property type="entry name" value="Exo_endo_phos"/>
    <property type="match status" value="1"/>
</dbReference>
<keyword evidence="2" id="KW-0255">Endonuclease</keyword>
<dbReference type="PANTHER" id="PTHR42834:SF1">
    <property type="entry name" value="ENDONUCLEASE_EXONUCLEASE_PHOSPHATASE FAMILY PROTEIN (AFU_ORTHOLOGUE AFUA_3G09210)"/>
    <property type="match status" value="1"/>
</dbReference>
<organism evidence="2 3">
    <name type="scientific">Fodinibius sediminis</name>
    <dbReference type="NCBI Taxonomy" id="1214077"/>
    <lineage>
        <taxon>Bacteria</taxon>
        <taxon>Pseudomonadati</taxon>
        <taxon>Balneolota</taxon>
        <taxon>Balneolia</taxon>
        <taxon>Balneolales</taxon>
        <taxon>Balneolaceae</taxon>
        <taxon>Fodinibius</taxon>
    </lineage>
</organism>
<dbReference type="InterPro" id="IPR036691">
    <property type="entry name" value="Endo/exonu/phosph_ase_sf"/>
</dbReference>
<dbReference type="InterPro" id="IPR005135">
    <property type="entry name" value="Endo/exonuclease/phosphatase"/>
</dbReference>
<keyword evidence="2" id="KW-0378">Hydrolase</keyword>